<reference evidence="1" key="1">
    <citation type="submission" date="2020-11" db="EMBL/GenBank/DDBJ databases">
        <title>Agrobacterium vitis strain K377 genome.</title>
        <authorList>
            <person name="Xi H."/>
        </authorList>
    </citation>
    <scope>NUCLEOTIDE SEQUENCE</scope>
    <source>
        <strain evidence="1">K377</strain>
    </source>
</reference>
<dbReference type="EMBL" id="JACXXJ020000005">
    <property type="protein sequence ID" value="MBF2715492.1"/>
    <property type="molecule type" value="Genomic_DNA"/>
</dbReference>
<evidence type="ECO:0000313" key="1">
    <source>
        <dbReference type="EMBL" id="MBF2715492.1"/>
    </source>
</evidence>
<dbReference type="NCBIfam" id="TIGR01635">
    <property type="entry name" value="tail_comp_S"/>
    <property type="match status" value="1"/>
</dbReference>
<evidence type="ECO:0000313" key="2">
    <source>
        <dbReference type="Proteomes" id="UP000655037"/>
    </source>
</evidence>
<dbReference type="RefSeq" id="WP_194416641.1">
    <property type="nucleotide sequence ID" value="NZ_JACXXJ020000005.1"/>
</dbReference>
<accession>A0AAE2RFF7</accession>
<dbReference type="AlphaFoldDB" id="A0AAE2RFF7"/>
<sequence>MVATTITINATQVEDALERFLAAAADLAPVFKNIGEYEAQATKQRFRDEKDPDGNAWAALNPLYKETKKGPRILTGQTGDLSRIIWQLASSTSVDIGSDMIYARIHNEGGTIVPKSAAALMFSMGGKSFAVKSVKMPKRQFLGINNEDRVRIEEIIEDHFLDAIEQAGA</sequence>
<name>A0AAE2RFF7_AGRVI</name>
<organism evidence="1 2">
    <name type="scientific">Agrobacterium vitis</name>
    <name type="common">Rhizobium vitis</name>
    <dbReference type="NCBI Taxonomy" id="373"/>
    <lineage>
        <taxon>Bacteria</taxon>
        <taxon>Pseudomonadati</taxon>
        <taxon>Pseudomonadota</taxon>
        <taxon>Alphaproteobacteria</taxon>
        <taxon>Hyphomicrobiales</taxon>
        <taxon>Rhizobiaceae</taxon>
        <taxon>Rhizobium/Agrobacterium group</taxon>
        <taxon>Agrobacterium</taxon>
    </lineage>
</organism>
<comment type="caution">
    <text evidence="1">The sequence shown here is derived from an EMBL/GenBank/DDBJ whole genome shotgun (WGS) entry which is preliminary data.</text>
</comment>
<proteinExistence type="predicted"/>
<dbReference type="InterPro" id="IPR006522">
    <property type="entry name" value="Phage_virion_morphogenesis"/>
</dbReference>
<protein>
    <submittedName>
        <fullName evidence="1">Phage virion morphogenesis protein</fullName>
    </submittedName>
</protein>
<dbReference type="Proteomes" id="UP000655037">
    <property type="component" value="Unassembled WGS sequence"/>
</dbReference>
<dbReference type="Pfam" id="PF05069">
    <property type="entry name" value="Phage_tail_S"/>
    <property type="match status" value="1"/>
</dbReference>
<gene>
    <name evidence="1" type="ORF">IEI95_014830</name>
</gene>